<name>A0ABS2IKS1_9GAMM</name>
<dbReference type="Pfam" id="PF02771">
    <property type="entry name" value="Acyl-CoA_dh_N"/>
    <property type="match status" value="1"/>
</dbReference>
<dbReference type="EMBL" id="JAFEUP010000006">
    <property type="protein sequence ID" value="MBM7062969.1"/>
    <property type="molecule type" value="Genomic_DNA"/>
</dbReference>
<dbReference type="InterPro" id="IPR013107">
    <property type="entry name" value="Acyl-CoA_DH_C"/>
</dbReference>
<evidence type="ECO:0000259" key="2">
    <source>
        <dbReference type="Pfam" id="PF02771"/>
    </source>
</evidence>
<dbReference type="Gene3D" id="2.40.110.10">
    <property type="entry name" value="Butyryl-CoA Dehydrogenase, subunit A, domain 2"/>
    <property type="match status" value="1"/>
</dbReference>
<dbReference type="Gene3D" id="1.20.140.10">
    <property type="entry name" value="Butyryl-CoA Dehydrogenase, subunit A, domain 3"/>
    <property type="match status" value="1"/>
</dbReference>
<dbReference type="SUPFAM" id="SSF56645">
    <property type="entry name" value="Acyl-CoA dehydrogenase NM domain-like"/>
    <property type="match status" value="1"/>
</dbReference>
<proteinExistence type="predicted"/>
<dbReference type="PANTHER" id="PTHR43884">
    <property type="entry name" value="ACYL-COA DEHYDROGENASE"/>
    <property type="match status" value="1"/>
</dbReference>
<keyword evidence="5" id="KW-1185">Reference proteome</keyword>
<evidence type="ECO:0000259" key="3">
    <source>
        <dbReference type="Pfam" id="PF08028"/>
    </source>
</evidence>
<dbReference type="PANTHER" id="PTHR43884:SF12">
    <property type="entry name" value="ISOVALERYL-COA DEHYDROGENASE, MITOCHONDRIAL-RELATED"/>
    <property type="match status" value="1"/>
</dbReference>
<protein>
    <submittedName>
        <fullName evidence="4">Acyl-CoA dehydrogenase family protein</fullName>
    </submittedName>
</protein>
<dbReference type="RefSeq" id="WP_205350145.1">
    <property type="nucleotide sequence ID" value="NZ_JAFEUP010000006.1"/>
</dbReference>
<reference evidence="4 5" key="1">
    <citation type="submission" date="2021-02" db="EMBL/GenBank/DDBJ databases">
        <authorList>
            <person name="Lee D.-H."/>
        </authorList>
    </citation>
    <scope>NUCLEOTIDE SEQUENCE [LARGE SCALE GENOMIC DNA]</scope>
    <source>
        <strain evidence="4 5">UL073</strain>
    </source>
</reference>
<feature type="domain" description="Acyl-CoA dehydrogenase C-terminal" evidence="3">
    <location>
        <begin position="245"/>
        <end position="376"/>
    </location>
</feature>
<evidence type="ECO:0000256" key="1">
    <source>
        <dbReference type="ARBA" id="ARBA00023002"/>
    </source>
</evidence>
<dbReference type="InterPro" id="IPR046373">
    <property type="entry name" value="Acyl-CoA_Oxase/DH_mid-dom_sf"/>
</dbReference>
<evidence type="ECO:0000313" key="5">
    <source>
        <dbReference type="Proteomes" id="UP000717995"/>
    </source>
</evidence>
<sequence length="397" mass="42770">MHTVAVPDPQREALLAAADELGRRFAGRLPEIEANRCLPQDMAEELAGAGLYRMLTPQAYGGLEVSVATFVEVVERLARHEASAAWCTFITCTASILAAYLPEDGARSLFADPQLKAAGVFAPRGKAVRAVQDGVAGYRVSGRWAWGSASKNADVILGGCVILTDQGKPETLADGSVRIQAMVFRRDQVRWLDNWDTFGLLGSGSGEFEVQEVFVAAQHSASLIADQPLPRTLYRFPAFGLLGIGVGAVALGIARHALDSLVELAQVRTPQFSGKTLDQRPAAQQAVARAEADLRAARAFVMEAVAQAWQEAEQRGVIPVAQRRDIRLATTHAVDVAREIVGSMYQMGGGAALFANSPLQQCLRDIHVVSQHFMVSESTYELVGRLFLGLDTNVSML</sequence>
<dbReference type="Gene3D" id="1.10.540.10">
    <property type="entry name" value="Acyl-CoA dehydrogenase/oxidase, N-terminal domain"/>
    <property type="match status" value="1"/>
</dbReference>
<dbReference type="SUPFAM" id="SSF47203">
    <property type="entry name" value="Acyl-CoA dehydrogenase C-terminal domain-like"/>
    <property type="match status" value="1"/>
</dbReference>
<comment type="caution">
    <text evidence="4">The sequence shown here is derived from an EMBL/GenBank/DDBJ whole genome shotgun (WGS) entry which is preliminary data.</text>
</comment>
<dbReference type="PIRSF" id="PIRSF016578">
    <property type="entry name" value="HsaA"/>
    <property type="match status" value="1"/>
</dbReference>
<dbReference type="InterPro" id="IPR013786">
    <property type="entry name" value="AcylCoA_DH/ox_N"/>
</dbReference>
<feature type="domain" description="Acyl-CoA dehydrogenase/oxidase N-terminal" evidence="2">
    <location>
        <begin position="21"/>
        <end position="98"/>
    </location>
</feature>
<evidence type="ECO:0000313" key="4">
    <source>
        <dbReference type="EMBL" id="MBM7062969.1"/>
    </source>
</evidence>
<dbReference type="Proteomes" id="UP000717995">
    <property type="component" value="Unassembled WGS sequence"/>
</dbReference>
<accession>A0ABS2IKS1</accession>
<gene>
    <name evidence="4" type="ORF">JQX08_19810</name>
</gene>
<keyword evidence="1" id="KW-0560">Oxidoreductase</keyword>
<dbReference type="InterPro" id="IPR037069">
    <property type="entry name" value="AcylCoA_DH/ox_N_sf"/>
</dbReference>
<dbReference type="Pfam" id="PF08028">
    <property type="entry name" value="Acyl-CoA_dh_2"/>
    <property type="match status" value="1"/>
</dbReference>
<dbReference type="InterPro" id="IPR009100">
    <property type="entry name" value="AcylCoA_DH/oxidase_NM_dom_sf"/>
</dbReference>
<organism evidence="4 5">
    <name type="scientific">Zestomonas insulae</name>
    <dbReference type="NCBI Taxonomy" id="2809017"/>
    <lineage>
        <taxon>Bacteria</taxon>
        <taxon>Pseudomonadati</taxon>
        <taxon>Pseudomonadota</taxon>
        <taxon>Gammaproteobacteria</taxon>
        <taxon>Pseudomonadales</taxon>
        <taxon>Pseudomonadaceae</taxon>
        <taxon>Zestomonas</taxon>
    </lineage>
</organism>
<dbReference type="InterPro" id="IPR036250">
    <property type="entry name" value="AcylCo_DH-like_C"/>
</dbReference>